<sequence>MQNLQQRFSRAKPENQEDEAEYLDEEEQERLLQDLRRQNESSNLTIQRGMILVGILVSSIYSIFLYDLVFSSHATFYVPHIPVPFWGSPVASLMPAPELASMTSIACLYVSVYAFIHTCRLNAREAFLLQTPPEGRGLAPLGSHRIPIALSVILGSVAPIIALYDRASAIEVVFWLLPLLVLGLDVLALRMMRQVDEKIEALDKTRYSFKGA</sequence>
<keyword evidence="4" id="KW-1185">Reference proteome</keyword>
<dbReference type="STRING" id="13706.A0A1X2HSK8"/>
<dbReference type="OrthoDB" id="3358048at2759"/>
<name>A0A1X2HSK8_SYNRA</name>
<evidence type="ECO:0000313" key="4">
    <source>
        <dbReference type="Proteomes" id="UP000242180"/>
    </source>
</evidence>
<keyword evidence="2" id="KW-0472">Membrane</keyword>
<keyword evidence="2" id="KW-0812">Transmembrane</keyword>
<feature type="transmembrane region" description="Helical" evidence="2">
    <location>
        <begin position="170"/>
        <end position="189"/>
    </location>
</feature>
<evidence type="ECO:0000256" key="2">
    <source>
        <dbReference type="SAM" id="Phobius"/>
    </source>
</evidence>
<reference evidence="3 4" key="1">
    <citation type="submission" date="2016-07" db="EMBL/GenBank/DDBJ databases">
        <title>Pervasive Adenine N6-methylation of Active Genes in Fungi.</title>
        <authorList>
            <consortium name="DOE Joint Genome Institute"/>
            <person name="Mondo S.J."/>
            <person name="Dannebaum R.O."/>
            <person name="Kuo R.C."/>
            <person name="Labutti K."/>
            <person name="Haridas S."/>
            <person name="Kuo A."/>
            <person name="Salamov A."/>
            <person name="Ahrendt S.R."/>
            <person name="Lipzen A."/>
            <person name="Sullivan W."/>
            <person name="Andreopoulos W.B."/>
            <person name="Clum A."/>
            <person name="Lindquist E."/>
            <person name="Daum C."/>
            <person name="Ramamoorthy G.K."/>
            <person name="Gryganskyi A."/>
            <person name="Culley D."/>
            <person name="Magnuson J.K."/>
            <person name="James T.Y."/>
            <person name="O'Malley M.A."/>
            <person name="Stajich J.E."/>
            <person name="Spatafora J.W."/>
            <person name="Visel A."/>
            <person name="Grigoriev I.V."/>
        </authorList>
    </citation>
    <scope>NUCLEOTIDE SEQUENCE [LARGE SCALE GENOMIC DNA]</scope>
    <source>
        <strain evidence="3 4">NRRL 2496</strain>
    </source>
</reference>
<organism evidence="3 4">
    <name type="scientific">Syncephalastrum racemosum</name>
    <name type="common">Filamentous fungus</name>
    <dbReference type="NCBI Taxonomy" id="13706"/>
    <lineage>
        <taxon>Eukaryota</taxon>
        <taxon>Fungi</taxon>
        <taxon>Fungi incertae sedis</taxon>
        <taxon>Mucoromycota</taxon>
        <taxon>Mucoromycotina</taxon>
        <taxon>Mucoromycetes</taxon>
        <taxon>Mucorales</taxon>
        <taxon>Syncephalastraceae</taxon>
        <taxon>Syncephalastrum</taxon>
    </lineage>
</organism>
<proteinExistence type="predicted"/>
<evidence type="ECO:0000256" key="1">
    <source>
        <dbReference type="SAM" id="MobiDB-lite"/>
    </source>
</evidence>
<gene>
    <name evidence="3" type="ORF">BCR43DRAFT_481719</name>
</gene>
<keyword evidence="2" id="KW-1133">Transmembrane helix</keyword>
<feature type="transmembrane region" description="Helical" evidence="2">
    <location>
        <begin position="51"/>
        <end position="79"/>
    </location>
</feature>
<dbReference type="InParanoid" id="A0A1X2HSK8"/>
<protein>
    <submittedName>
        <fullName evidence="3">Uncharacterized protein</fullName>
    </submittedName>
</protein>
<dbReference type="OMA" id="MCQVEAN"/>
<feature type="transmembrane region" description="Helical" evidence="2">
    <location>
        <begin position="99"/>
        <end position="116"/>
    </location>
</feature>
<dbReference type="AlphaFoldDB" id="A0A1X2HSK8"/>
<feature type="transmembrane region" description="Helical" evidence="2">
    <location>
        <begin position="146"/>
        <end position="164"/>
    </location>
</feature>
<accession>A0A1X2HSK8</accession>
<dbReference type="EMBL" id="MCGN01000001">
    <property type="protein sequence ID" value="ORZ02550.1"/>
    <property type="molecule type" value="Genomic_DNA"/>
</dbReference>
<feature type="region of interest" description="Disordered" evidence="1">
    <location>
        <begin position="1"/>
        <end position="22"/>
    </location>
</feature>
<dbReference type="Proteomes" id="UP000242180">
    <property type="component" value="Unassembled WGS sequence"/>
</dbReference>
<evidence type="ECO:0000313" key="3">
    <source>
        <dbReference type="EMBL" id="ORZ02550.1"/>
    </source>
</evidence>
<comment type="caution">
    <text evidence="3">The sequence shown here is derived from an EMBL/GenBank/DDBJ whole genome shotgun (WGS) entry which is preliminary data.</text>
</comment>